<reference evidence="6 7" key="1">
    <citation type="submission" date="2016-07" db="EMBL/GenBank/DDBJ databases">
        <title>Characterization of isolates of Eisenbergiella tayi derived from blood cultures, using whole genome sequencing.</title>
        <authorList>
            <person name="Burdz T."/>
            <person name="Wiebe D."/>
            <person name="Huynh C."/>
            <person name="Bernard K."/>
        </authorList>
    </citation>
    <scope>NUCLEOTIDE SEQUENCE [LARGE SCALE GENOMIC DNA]</scope>
    <source>
        <strain evidence="6 7">NML 120489</strain>
    </source>
</reference>
<dbReference type="InterPro" id="IPR013785">
    <property type="entry name" value="Aldolase_TIM"/>
</dbReference>
<dbReference type="AlphaFoldDB" id="A0A1E3AS88"/>
<keyword evidence="2" id="KW-0479">Metal-binding</keyword>
<dbReference type="EMBL" id="MCGI01000002">
    <property type="protein sequence ID" value="ODM11577.1"/>
    <property type="molecule type" value="Genomic_DNA"/>
</dbReference>
<dbReference type="PROSITE" id="PS51918">
    <property type="entry name" value="RADICAL_SAM"/>
    <property type="match status" value="1"/>
</dbReference>
<dbReference type="Gene3D" id="3.20.20.70">
    <property type="entry name" value="Aldolase class I"/>
    <property type="match status" value="1"/>
</dbReference>
<accession>A0A1E3AS88</accession>
<dbReference type="RefSeq" id="WP_071699084.1">
    <property type="nucleotide sequence ID" value="NZ_BAABXS010000001.1"/>
</dbReference>
<dbReference type="PANTHER" id="PTHR11228:SF7">
    <property type="entry name" value="PQQA PEPTIDE CYCLASE"/>
    <property type="match status" value="1"/>
</dbReference>
<keyword evidence="3" id="KW-0408">Iron</keyword>
<evidence type="ECO:0000256" key="1">
    <source>
        <dbReference type="ARBA" id="ARBA00022691"/>
    </source>
</evidence>
<sequence>MNSMYLAVGYNCNHRCYFCPCGKKEGKAKAAPTEQMIEAIETGIQNNGIEYITLSGGEPILHPGFHDILEYCVSKKLCVTILSNGDILHKESNVHKYFDNIDPSYFNITTAIHSDQPELHDRVTGVKGSYCRTVKGLKNLIPLRIPFTVKQVISKWNYKRLPEFVDFVHREYGPFASLTLCGMDFCGMNRDEIAEVAIAYKEIGQYLEKALDIVLSIRQQFGGFPQVTVADLPLCCVDPYYWGFFTKVSRGKLSKYSAPKQSDGEVSSSEEIVNDCDVYFKECGSCCVSDFCPGVWNSAYQYFGENAVRALKPQKIE</sequence>
<dbReference type="SFLD" id="SFLDS00029">
    <property type="entry name" value="Radical_SAM"/>
    <property type="match status" value="1"/>
</dbReference>
<evidence type="ECO:0000313" key="6">
    <source>
        <dbReference type="EMBL" id="ODM11577.1"/>
    </source>
</evidence>
<dbReference type="SFLD" id="SFLDG01067">
    <property type="entry name" value="SPASM/twitch_domain_containing"/>
    <property type="match status" value="1"/>
</dbReference>
<keyword evidence="1" id="KW-0949">S-adenosyl-L-methionine</keyword>
<dbReference type="Proteomes" id="UP000095003">
    <property type="component" value="Unassembled WGS sequence"/>
</dbReference>
<dbReference type="GO" id="GO:0003824">
    <property type="term" value="F:catalytic activity"/>
    <property type="evidence" value="ECO:0007669"/>
    <property type="project" value="InterPro"/>
</dbReference>
<protein>
    <submittedName>
        <fullName evidence="6">Antilisterial bacteriocin subtilosin biosynthesis protein AlbA</fullName>
    </submittedName>
</protein>
<comment type="caution">
    <text evidence="6">The sequence shown here is derived from an EMBL/GenBank/DDBJ whole genome shotgun (WGS) entry which is preliminary data.</text>
</comment>
<evidence type="ECO:0000313" key="7">
    <source>
        <dbReference type="Proteomes" id="UP000095003"/>
    </source>
</evidence>
<proteinExistence type="predicted"/>
<dbReference type="CDD" id="cd01335">
    <property type="entry name" value="Radical_SAM"/>
    <property type="match status" value="1"/>
</dbReference>
<dbReference type="InterPro" id="IPR058240">
    <property type="entry name" value="rSAM_sf"/>
</dbReference>
<name>A0A1E3AS88_9FIRM</name>
<dbReference type="GeneID" id="93300814"/>
<keyword evidence="4" id="KW-0411">Iron-sulfur</keyword>
<feature type="domain" description="Radical SAM core" evidence="5">
    <location>
        <begin position="1"/>
        <end position="218"/>
    </location>
</feature>
<gene>
    <name evidence="6" type="primary">albA_3</name>
    <name evidence="6" type="ORF">BEH84_02192</name>
</gene>
<evidence type="ECO:0000256" key="2">
    <source>
        <dbReference type="ARBA" id="ARBA00022723"/>
    </source>
</evidence>
<evidence type="ECO:0000259" key="5">
    <source>
        <dbReference type="PROSITE" id="PS51918"/>
    </source>
</evidence>
<dbReference type="Pfam" id="PF04055">
    <property type="entry name" value="Radical_SAM"/>
    <property type="match status" value="1"/>
</dbReference>
<dbReference type="GO" id="GO:0046872">
    <property type="term" value="F:metal ion binding"/>
    <property type="evidence" value="ECO:0007669"/>
    <property type="project" value="UniProtKB-KW"/>
</dbReference>
<dbReference type="SUPFAM" id="SSF102114">
    <property type="entry name" value="Radical SAM enzymes"/>
    <property type="match status" value="1"/>
</dbReference>
<organism evidence="6 7">
    <name type="scientific">Eisenbergiella tayi</name>
    <dbReference type="NCBI Taxonomy" id="1432052"/>
    <lineage>
        <taxon>Bacteria</taxon>
        <taxon>Bacillati</taxon>
        <taxon>Bacillota</taxon>
        <taxon>Clostridia</taxon>
        <taxon>Lachnospirales</taxon>
        <taxon>Lachnospiraceae</taxon>
        <taxon>Eisenbergiella</taxon>
    </lineage>
</organism>
<evidence type="ECO:0000256" key="3">
    <source>
        <dbReference type="ARBA" id="ARBA00023004"/>
    </source>
</evidence>
<dbReference type="InterPro" id="IPR007197">
    <property type="entry name" value="rSAM"/>
</dbReference>
<dbReference type="PANTHER" id="PTHR11228">
    <property type="entry name" value="RADICAL SAM DOMAIN PROTEIN"/>
    <property type="match status" value="1"/>
</dbReference>
<dbReference type="InterPro" id="IPR050377">
    <property type="entry name" value="Radical_SAM_PqqE_MftC-like"/>
</dbReference>
<evidence type="ECO:0000256" key="4">
    <source>
        <dbReference type="ARBA" id="ARBA00023014"/>
    </source>
</evidence>
<dbReference type="GO" id="GO:0051536">
    <property type="term" value="F:iron-sulfur cluster binding"/>
    <property type="evidence" value="ECO:0007669"/>
    <property type="project" value="UniProtKB-KW"/>
</dbReference>